<dbReference type="GO" id="GO:0030127">
    <property type="term" value="C:COPII vesicle coat"/>
    <property type="evidence" value="ECO:0007669"/>
    <property type="project" value="TreeGrafter"/>
</dbReference>
<organism evidence="3 4">
    <name type="scientific">Plutella xylostella</name>
    <name type="common">Diamondback moth</name>
    <name type="synonym">Plutella maculipennis</name>
    <dbReference type="NCBI Taxonomy" id="51655"/>
    <lineage>
        <taxon>Eukaryota</taxon>
        <taxon>Metazoa</taxon>
        <taxon>Ecdysozoa</taxon>
        <taxon>Arthropoda</taxon>
        <taxon>Hexapoda</taxon>
        <taxon>Insecta</taxon>
        <taxon>Pterygota</taxon>
        <taxon>Neoptera</taxon>
        <taxon>Endopterygota</taxon>
        <taxon>Lepidoptera</taxon>
        <taxon>Glossata</taxon>
        <taxon>Ditrysia</taxon>
        <taxon>Yponomeutoidea</taxon>
        <taxon>Plutellidae</taxon>
        <taxon>Plutella</taxon>
    </lineage>
</organism>
<dbReference type="InterPro" id="IPR050550">
    <property type="entry name" value="SEC23_SEC24_subfamily"/>
</dbReference>
<feature type="domain" description="Gelsolin-like" evidence="2">
    <location>
        <begin position="99"/>
        <end position="166"/>
    </location>
</feature>
<evidence type="ECO:0000256" key="1">
    <source>
        <dbReference type="SAM" id="MobiDB-lite"/>
    </source>
</evidence>
<reference evidence="3" key="1">
    <citation type="submission" date="2020-11" db="EMBL/GenBank/DDBJ databases">
        <authorList>
            <person name="Whiteford S."/>
        </authorList>
    </citation>
    <scope>NUCLEOTIDE SEQUENCE</scope>
</reference>
<protein>
    <submittedName>
        <fullName evidence="3">(diamondback moth) hypothetical protein</fullName>
    </submittedName>
</protein>
<feature type="compositionally biased region" description="Basic and acidic residues" evidence="1">
    <location>
        <begin position="1"/>
        <end position="10"/>
    </location>
</feature>
<keyword evidence="4" id="KW-1185">Reference proteome</keyword>
<comment type="caution">
    <text evidence="3">The sequence shown here is derived from an EMBL/GenBank/DDBJ whole genome shotgun (WGS) entry which is preliminary data.</text>
</comment>
<feature type="region of interest" description="Disordered" evidence="1">
    <location>
        <begin position="1"/>
        <end position="31"/>
    </location>
</feature>
<sequence length="279" mass="31695">MKIERSDRARGALTSPRLLPLHGPRGQRGEPAMLRASKDKMEDQGIYLLDMYDIGSMKIERTPKEIGPMYTGLIAIDHNIIVIYPRLLPLHRPRGQGGEPAMLRASRDKMEDQGIYLLENGVHMLLWVGSAASPELTQALFGQPSPQAIDTSVRELPVLDNELSEAARELVDQARRQRRVYMRLTVMTQNSPAELQLRRSLVEDATIGPSYVDFLLDVHKAIQNCGSNRHLPNKLTIMRQHDKLEVVLRHFLVEDRGVDGRVSYVDYLCHIHKEIRALL</sequence>
<proteinExistence type="predicted"/>
<dbReference type="Pfam" id="PF00626">
    <property type="entry name" value="Gelsolin"/>
    <property type="match status" value="1"/>
</dbReference>
<dbReference type="SUPFAM" id="SSF82754">
    <property type="entry name" value="C-terminal, gelsolin-like domain of Sec23/24"/>
    <property type="match status" value="2"/>
</dbReference>
<dbReference type="AlphaFoldDB" id="A0A8S4FYU1"/>
<gene>
    <name evidence="3" type="ORF">PLXY2_LOCUS12026</name>
</gene>
<dbReference type="GO" id="GO:0000149">
    <property type="term" value="F:SNARE binding"/>
    <property type="evidence" value="ECO:0007669"/>
    <property type="project" value="TreeGrafter"/>
</dbReference>
<accession>A0A8S4FYU1</accession>
<dbReference type="PANTHER" id="PTHR13803">
    <property type="entry name" value="SEC24-RELATED PROTEIN"/>
    <property type="match status" value="1"/>
</dbReference>
<dbReference type="Gene3D" id="3.40.20.10">
    <property type="entry name" value="Severin"/>
    <property type="match status" value="1"/>
</dbReference>
<evidence type="ECO:0000313" key="4">
    <source>
        <dbReference type="Proteomes" id="UP000653454"/>
    </source>
</evidence>
<dbReference type="Gene3D" id="1.20.120.730">
    <property type="entry name" value="Sec23/Sec24 helical domain"/>
    <property type="match status" value="1"/>
</dbReference>
<dbReference type="EMBL" id="CAJHNJ030000067">
    <property type="protein sequence ID" value="CAG9133775.1"/>
    <property type="molecule type" value="Genomic_DNA"/>
</dbReference>
<evidence type="ECO:0000313" key="3">
    <source>
        <dbReference type="EMBL" id="CAG9133775.1"/>
    </source>
</evidence>
<evidence type="ECO:0000259" key="2">
    <source>
        <dbReference type="Pfam" id="PF00626"/>
    </source>
</evidence>
<dbReference type="PANTHER" id="PTHR13803:SF4">
    <property type="entry name" value="SECRETORY 24CD, ISOFORM C"/>
    <property type="match status" value="1"/>
</dbReference>
<dbReference type="GO" id="GO:0070971">
    <property type="term" value="C:endoplasmic reticulum exit site"/>
    <property type="evidence" value="ECO:0007669"/>
    <property type="project" value="TreeGrafter"/>
</dbReference>
<dbReference type="InterPro" id="IPR029006">
    <property type="entry name" value="ADF-H/Gelsolin-like_dom_sf"/>
</dbReference>
<dbReference type="InterPro" id="IPR007123">
    <property type="entry name" value="Gelsolin-like_dom"/>
</dbReference>
<dbReference type="Proteomes" id="UP000653454">
    <property type="component" value="Unassembled WGS sequence"/>
</dbReference>
<dbReference type="GO" id="GO:0090110">
    <property type="term" value="P:COPII-coated vesicle cargo loading"/>
    <property type="evidence" value="ECO:0007669"/>
    <property type="project" value="TreeGrafter"/>
</dbReference>
<dbReference type="InterPro" id="IPR036180">
    <property type="entry name" value="Gelsolin-like_dom_sf"/>
</dbReference>
<name>A0A8S4FYU1_PLUXY</name>
<dbReference type="GO" id="GO:0008270">
    <property type="term" value="F:zinc ion binding"/>
    <property type="evidence" value="ECO:0007669"/>
    <property type="project" value="TreeGrafter"/>
</dbReference>